<keyword evidence="3" id="KW-1185">Reference proteome</keyword>
<name>A0ABT9MME5_9ACTN</name>
<protein>
    <submittedName>
        <fullName evidence="2">Uncharacterized protein</fullName>
    </submittedName>
</protein>
<sequence>MLAGAEERRREPARPDTCEELQAFINRAQVFATFGGDLSRENAVRIIRAVTGAPGDEFPVEDRPGRKPRQVCEGLLE</sequence>
<organism evidence="2 3">
    <name type="scientific">Catenuloplanes nepalensis</name>
    <dbReference type="NCBI Taxonomy" id="587533"/>
    <lineage>
        <taxon>Bacteria</taxon>
        <taxon>Bacillati</taxon>
        <taxon>Actinomycetota</taxon>
        <taxon>Actinomycetes</taxon>
        <taxon>Micromonosporales</taxon>
        <taxon>Micromonosporaceae</taxon>
        <taxon>Catenuloplanes</taxon>
    </lineage>
</organism>
<dbReference type="RefSeq" id="WP_306827486.1">
    <property type="nucleotide sequence ID" value="NZ_JAUSRA010000001.1"/>
</dbReference>
<dbReference type="Proteomes" id="UP001240984">
    <property type="component" value="Unassembled WGS sequence"/>
</dbReference>
<proteinExistence type="predicted"/>
<reference evidence="2 3" key="1">
    <citation type="submission" date="2023-07" db="EMBL/GenBank/DDBJ databases">
        <title>Sequencing the genomes of 1000 actinobacteria strains.</title>
        <authorList>
            <person name="Klenk H.-P."/>
        </authorList>
    </citation>
    <scope>NUCLEOTIDE SEQUENCE [LARGE SCALE GENOMIC DNA]</scope>
    <source>
        <strain evidence="2 3">DSM 44710</strain>
    </source>
</reference>
<evidence type="ECO:0000256" key="1">
    <source>
        <dbReference type="SAM" id="MobiDB-lite"/>
    </source>
</evidence>
<feature type="region of interest" description="Disordered" evidence="1">
    <location>
        <begin position="54"/>
        <end position="77"/>
    </location>
</feature>
<dbReference type="EMBL" id="JAUSRA010000001">
    <property type="protein sequence ID" value="MDP9792611.1"/>
    <property type="molecule type" value="Genomic_DNA"/>
</dbReference>
<evidence type="ECO:0000313" key="3">
    <source>
        <dbReference type="Proteomes" id="UP001240984"/>
    </source>
</evidence>
<comment type="caution">
    <text evidence="2">The sequence shown here is derived from an EMBL/GenBank/DDBJ whole genome shotgun (WGS) entry which is preliminary data.</text>
</comment>
<evidence type="ECO:0000313" key="2">
    <source>
        <dbReference type="EMBL" id="MDP9792611.1"/>
    </source>
</evidence>
<gene>
    <name evidence="2" type="ORF">J2S43_001123</name>
</gene>
<accession>A0ABT9MME5</accession>